<evidence type="ECO:0000313" key="2">
    <source>
        <dbReference type="EMBL" id="KAF5401497.1"/>
    </source>
</evidence>
<feature type="region of interest" description="Disordered" evidence="1">
    <location>
        <begin position="615"/>
        <end position="641"/>
    </location>
</feature>
<sequence>MTSRVSSGGAYDPTGSEISNNDSLLQEFQEFEAQVYSRDFPAYQQVNDGTRGFHSSPPQPFRPDASLHASFDPKLNRFGEIVSNQDEDMVIEDGSLEEKPVCQSTSALFSVCSNLADQSSCVKSDFRNSSIRNAASFQCANLLPSSHSMNDLNARRLFGGNAHGRSTPVMLKAFSPTHMRKDQTINSTTYLSDRKISDSFEPVCPDSPPSDAGQQLELVNPHPVISHAEEDPIETHDLVIAQMQTSGVVWAPHADQNRQQPSTSLLAPHIRSDNFRWHSVEIEEDQLRTSESQPDQNGPVQKKGRSKLPLYHDTPKFVNRPLMESSSIGPCVSFDSQASKADRNMDRSQLVPRNLLVTTPVSPTELAPVGDSVKNSSRIKISESPSCSRKTTATCSSEIPVITSPSELQARLQQEISMRKQQDDYIRQLQMFYDNLLAKHALAEVTIDQLRMGSKIRTASEDRSPSMHQGAHNRFVSDHSLHHRSQPLSRLSQARLGSFGQLPIASRTPQYSSTPFLRFSDQCKPENDHVASGFEYRRSSSSSRGNALNRVDPTSVAEHFYTATETSASHEAQDNSPHNGTSACNTERLVTRCVPPALHNSIMKSRTANVAAHLSTRRPGESPSECGLVNQLSTDEPSRYPHKEPVYHKQSVYGVSEHGTTSWATGDSELGSVPVYPALDPESVQMDLLFRFAGLRTKLSQLRPNLCTPSDFDSYRSDYAQLKKCFLLAKWHWTPKSSNDVVKFDPDHTLERELFQLGQQLDELEACGQPEQTSTSAANRPSNNGQLNSYLENQPSSPSMAHKSDSDTQVSPSVRTSSERDKYCSSVSSSIYAKENLCALEDLYVQLMNRYNTVKQLKMTADRVHQLHGLMKRLYDLAVSVNGHSDVIPTVEELENLFVLDNDTRKLTEELDRAIRLERVLPTRSNSSSYSNVSSHDQADHRIGQEKVSSLLSDPSHTQTESPFVGQLQMNGRKIQQRNPTFGFRDHQYACFEASSSTQDSGLFSLKNKQASSSRRRGSSDKYHTAKNERTNPGRTKADSDSSVTVRSAPTFNTHADASKNSHACDDHLGKSSNHQATDLRTVNPAHTLGATSVSCIGRERSISRGTANLHTRSEINMDGRSATSSHELCLTSGARSHFPKDRSTQTIRSSVFGHRESDASSGYVDNNTTTRMYRISRETVPDVSTSSDDGVSVSAICVSVDDSNTTERSGSSSIPSCSDIEEKNKETLHTRTFQHPTPTTNVRKLRSVDAVWRGYGSGRLADGLPAAPPYARRLRRRMPSSDRLLTKPVANSGRPVPARGNSLPMLFNPDQSYMLASDPPARVYVAIDSECDLPHSLPATCFYSPTERFLVPNHKQNLRTPHLTYPSVFPSVSQTNTCGTCGGSGKVLPRKATSPIISNPGAPLIPHPLRTPGLRGLRVLSSASLIEPEAEDSRLSYPVREYTAWNGHRYFVREYFGGPAPNLPSRTMFCIAEQGFTRFCGDRGLRLLLGRNTDMVLISVLPKSR</sequence>
<feature type="compositionally biased region" description="Basic and acidic residues" evidence="1">
    <location>
        <begin position="1018"/>
        <end position="1040"/>
    </location>
</feature>
<feature type="compositionally biased region" description="Polar residues" evidence="1">
    <location>
        <begin position="1003"/>
        <end position="1013"/>
    </location>
</feature>
<feature type="region of interest" description="Disordered" evidence="1">
    <location>
        <begin position="768"/>
        <end position="819"/>
    </location>
</feature>
<proteinExistence type="predicted"/>
<organism evidence="2 3">
    <name type="scientific">Paragonimus heterotremus</name>
    <dbReference type="NCBI Taxonomy" id="100268"/>
    <lineage>
        <taxon>Eukaryota</taxon>
        <taxon>Metazoa</taxon>
        <taxon>Spiralia</taxon>
        <taxon>Lophotrochozoa</taxon>
        <taxon>Platyhelminthes</taxon>
        <taxon>Trematoda</taxon>
        <taxon>Digenea</taxon>
        <taxon>Plagiorchiida</taxon>
        <taxon>Troglotremata</taxon>
        <taxon>Troglotrematidae</taxon>
        <taxon>Paragonimus</taxon>
    </lineage>
</organism>
<feature type="region of interest" description="Disordered" evidence="1">
    <location>
        <begin position="1"/>
        <end position="23"/>
    </location>
</feature>
<name>A0A8J4X070_9TREM</name>
<keyword evidence="3" id="KW-1185">Reference proteome</keyword>
<dbReference type="OrthoDB" id="10035553at2759"/>
<dbReference type="EMBL" id="LUCH01002436">
    <property type="protein sequence ID" value="KAF5401497.1"/>
    <property type="molecule type" value="Genomic_DNA"/>
</dbReference>
<protein>
    <submittedName>
        <fullName evidence="2">Uncharacterized protein</fullName>
    </submittedName>
</protein>
<feature type="region of interest" description="Disordered" evidence="1">
    <location>
        <begin position="284"/>
        <end position="313"/>
    </location>
</feature>
<evidence type="ECO:0000313" key="3">
    <source>
        <dbReference type="Proteomes" id="UP000748531"/>
    </source>
</evidence>
<gene>
    <name evidence="2" type="ORF">PHET_05464</name>
</gene>
<accession>A0A8J4X070</accession>
<feature type="compositionally biased region" description="Polar residues" evidence="1">
    <location>
        <begin position="770"/>
        <end position="799"/>
    </location>
</feature>
<reference evidence="2" key="1">
    <citation type="submission" date="2019-05" db="EMBL/GenBank/DDBJ databases">
        <title>Annotation for the trematode Paragonimus heterotremus.</title>
        <authorList>
            <person name="Choi Y.-J."/>
        </authorList>
    </citation>
    <scope>NUCLEOTIDE SEQUENCE</scope>
    <source>
        <strain evidence="2">LC</strain>
    </source>
</reference>
<feature type="region of interest" description="Disordered" evidence="1">
    <location>
        <begin position="1003"/>
        <end position="1046"/>
    </location>
</feature>
<dbReference type="Proteomes" id="UP000748531">
    <property type="component" value="Unassembled WGS sequence"/>
</dbReference>
<feature type="compositionally biased region" description="Polar residues" evidence="1">
    <location>
        <begin position="807"/>
        <end position="816"/>
    </location>
</feature>
<feature type="region of interest" description="Disordered" evidence="1">
    <location>
        <begin position="46"/>
        <end position="68"/>
    </location>
</feature>
<comment type="caution">
    <text evidence="2">The sequence shown here is derived from an EMBL/GenBank/DDBJ whole genome shotgun (WGS) entry which is preliminary data.</text>
</comment>
<feature type="compositionally biased region" description="Polar residues" evidence="1">
    <location>
        <begin position="289"/>
        <end position="299"/>
    </location>
</feature>
<evidence type="ECO:0000256" key="1">
    <source>
        <dbReference type="SAM" id="MobiDB-lite"/>
    </source>
</evidence>